<organism evidence="1 2">
    <name type="scientific">Penstemon smallii</name>
    <dbReference type="NCBI Taxonomy" id="265156"/>
    <lineage>
        <taxon>Eukaryota</taxon>
        <taxon>Viridiplantae</taxon>
        <taxon>Streptophyta</taxon>
        <taxon>Embryophyta</taxon>
        <taxon>Tracheophyta</taxon>
        <taxon>Spermatophyta</taxon>
        <taxon>Magnoliopsida</taxon>
        <taxon>eudicotyledons</taxon>
        <taxon>Gunneridae</taxon>
        <taxon>Pentapetalae</taxon>
        <taxon>asterids</taxon>
        <taxon>lamiids</taxon>
        <taxon>Lamiales</taxon>
        <taxon>Plantaginaceae</taxon>
        <taxon>Cheloneae</taxon>
        <taxon>Penstemon</taxon>
    </lineage>
</organism>
<gene>
    <name evidence="1" type="ORF">ACJIZ3_003630</name>
</gene>
<sequence>MVGFVQSISGACVSKCTTHLFFCRSGDIRRHY</sequence>
<dbReference type="EMBL" id="JBJXBP010000002">
    <property type="protein sequence ID" value="KAL3846227.1"/>
    <property type="molecule type" value="Genomic_DNA"/>
</dbReference>
<name>A0ABD3U9R6_9LAMI</name>
<evidence type="ECO:0000313" key="2">
    <source>
        <dbReference type="Proteomes" id="UP001634393"/>
    </source>
</evidence>
<proteinExistence type="predicted"/>
<dbReference type="Proteomes" id="UP001634393">
    <property type="component" value="Unassembled WGS sequence"/>
</dbReference>
<keyword evidence="2" id="KW-1185">Reference proteome</keyword>
<evidence type="ECO:0000313" key="1">
    <source>
        <dbReference type="EMBL" id="KAL3846227.1"/>
    </source>
</evidence>
<dbReference type="AlphaFoldDB" id="A0ABD3U9R6"/>
<reference evidence="1 2" key="1">
    <citation type="submission" date="2024-12" db="EMBL/GenBank/DDBJ databases">
        <title>The unique morphological basis and parallel evolutionary history of personate flowers in Penstemon.</title>
        <authorList>
            <person name="Depatie T.H."/>
            <person name="Wessinger C.A."/>
        </authorList>
    </citation>
    <scope>NUCLEOTIDE SEQUENCE [LARGE SCALE GENOMIC DNA]</scope>
    <source>
        <strain evidence="1">WTNN_2</strain>
        <tissue evidence="1">Leaf</tissue>
    </source>
</reference>
<protein>
    <submittedName>
        <fullName evidence="1">Uncharacterized protein</fullName>
    </submittedName>
</protein>
<accession>A0ABD3U9R6</accession>
<comment type="caution">
    <text evidence="1">The sequence shown here is derived from an EMBL/GenBank/DDBJ whole genome shotgun (WGS) entry which is preliminary data.</text>
</comment>